<dbReference type="GO" id="GO:0032259">
    <property type="term" value="P:methylation"/>
    <property type="evidence" value="ECO:0007669"/>
    <property type="project" value="UniProtKB-KW"/>
</dbReference>
<dbReference type="Proteomes" id="UP000663870">
    <property type="component" value="Unassembled WGS sequence"/>
</dbReference>
<name>A0A814X7Z2_9BILA</name>
<comment type="similarity">
    <text evidence="1">Belongs to the methyltransferase superfamily.</text>
</comment>
<dbReference type="PANTHER" id="PTHR44942">
    <property type="entry name" value="METHYLTRANSF_11 DOMAIN-CONTAINING PROTEIN"/>
    <property type="match status" value="1"/>
</dbReference>
<dbReference type="EMBL" id="CAJNOH010001376">
    <property type="protein sequence ID" value="CAF1210576.1"/>
    <property type="molecule type" value="Genomic_DNA"/>
</dbReference>
<sequence length="259" mass="29954">MADTNDMNPIAAIGFQNAANIYDQARPSYPNEAIQFIKSLCPTPTTIVDLGAGTGKLTRLLSTFGAQEIIAIEPVSEMRENLKSIPSITRIIDGTAEHILLDDNTVDVIFCGQSFHWFANERALTEIHRVLKPNGLLVLIWNLLDYPRYSWSQQILELKDSYRPPEIPLHRSKKWKAVYENQNLFQCLQHKQFANTQQMTRETIINRFLSISFIAMLSSEEKEKFIMKVRQIIDHTEDMPEQEFEVPYNTDVYWSFPQK</sequence>
<dbReference type="EMBL" id="CAJNOL010002310">
    <property type="protein sequence ID" value="CAF1487267.1"/>
    <property type="molecule type" value="Genomic_DNA"/>
</dbReference>
<organism evidence="5 7">
    <name type="scientific">Rotaria sordida</name>
    <dbReference type="NCBI Taxonomy" id="392033"/>
    <lineage>
        <taxon>Eukaryota</taxon>
        <taxon>Metazoa</taxon>
        <taxon>Spiralia</taxon>
        <taxon>Gnathifera</taxon>
        <taxon>Rotifera</taxon>
        <taxon>Eurotatoria</taxon>
        <taxon>Bdelloidea</taxon>
        <taxon>Philodinida</taxon>
        <taxon>Philodinidae</taxon>
        <taxon>Rotaria</taxon>
    </lineage>
</organism>
<keyword evidence="3" id="KW-0808">Transferase</keyword>
<dbReference type="GO" id="GO:0008757">
    <property type="term" value="F:S-adenosylmethionine-dependent methyltransferase activity"/>
    <property type="evidence" value="ECO:0007669"/>
    <property type="project" value="InterPro"/>
</dbReference>
<dbReference type="CDD" id="cd02440">
    <property type="entry name" value="AdoMet_MTases"/>
    <property type="match status" value="1"/>
</dbReference>
<evidence type="ECO:0000313" key="7">
    <source>
        <dbReference type="Proteomes" id="UP000663854"/>
    </source>
</evidence>
<gene>
    <name evidence="6" type="ORF">JXQ802_LOCUS39651</name>
    <name evidence="5" type="ORF">PYM288_LOCUS25356</name>
</gene>
<dbReference type="AlphaFoldDB" id="A0A814X7Z2"/>
<dbReference type="Gene3D" id="3.40.50.150">
    <property type="entry name" value="Vaccinia Virus protein VP39"/>
    <property type="match status" value="1"/>
</dbReference>
<dbReference type="Proteomes" id="UP000663854">
    <property type="component" value="Unassembled WGS sequence"/>
</dbReference>
<dbReference type="SUPFAM" id="SSF53335">
    <property type="entry name" value="S-adenosyl-L-methionine-dependent methyltransferases"/>
    <property type="match status" value="1"/>
</dbReference>
<evidence type="ECO:0000313" key="5">
    <source>
        <dbReference type="EMBL" id="CAF1210576.1"/>
    </source>
</evidence>
<evidence type="ECO:0000256" key="2">
    <source>
        <dbReference type="ARBA" id="ARBA00022603"/>
    </source>
</evidence>
<keyword evidence="8" id="KW-1185">Reference proteome</keyword>
<evidence type="ECO:0000256" key="3">
    <source>
        <dbReference type="ARBA" id="ARBA00022679"/>
    </source>
</evidence>
<dbReference type="PANTHER" id="PTHR44942:SF4">
    <property type="entry name" value="METHYLTRANSFERASE TYPE 11 DOMAIN-CONTAINING PROTEIN"/>
    <property type="match status" value="1"/>
</dbReference>
<dbReference type="Pfam" id="PF08241">
    <property type="entry name" value="Methyltransf_11"/>
    <property type="match status" value="1"/>
</dbReference>
<keyword evidence="2" id="KW-0489">Methyltransferase</keyword>
<evidence type="ECO:0000313" key="6">
    <source>
        <dbReference type="EMBL" id="CAF1487267.1"/>
    </source>
</evidence>
<evidence type="ECO:0000256" key="1">
    <source>
        <dbReference type="ARBA" id="ARBA00008361"/>
    </source>
</evidence>
<feature type="domain" description="Methyltransferase type 11" evidence="4">
    <location>
        <begin position="48"/>
        <end position="139"/>
    </location>
</feature>
<reference evidence="5" key="1">
    <citation type="submission" date="2021-02" db="EMBL/GenBank/DDBJ databases">
        <authorList>
            <person name="Nowell W R."/>
        </authorList>
    </citation>
    <scope>NUCLEOTIDE SEQUENCE</scope>
</reference>
<proteinExistence type="inferred from homology"/>
<dbReference type="InterPro" id="IPR029063">
    <property type="entry name" value="SAM-dependent_MTases_sf"/>
</dbReference>
<comment type="caution">
    <text evidence="5">The sequence shown here is derived from an EMBL/GenBank/DDBJ whole genome shotgun (WGS) entry which is preliminary data.</text>
</comment>
<protein>
    <recommendedName>
        <fullName evidence="4">Methyltransferase type 11 domain-containing protein</fullName>
    </recommendedName>
</protein>
<evidence type="ECO:0000259" key="4">
    <source>
        <dbReference type="Pfam" id="PF08241"/>
    </source>
</evidence>
<dbReference type="InterPro" id="IPR013216">
    <property type="entry name" value="Methyltransf_11"/>
</dbReference>
<accession>A0A814X7Z2</accession>
<dbReference type="InterPro" id="IPR051052">
    <property type="entry name" value="Diverse_substrate_MTase"/>
</dbReference>
<evidence type="ECO:0000313" key="8">
    <source>
        <dbReference type="Proteomes" id="UP000663870"/>
    </source>
</evidence>